<dbReference type="Proteomes" id="UP000322084">
    <property type="component" value="Unassembled WGS sequence"/>
</dbReference>
<proteinExistence type="predicted"/>
<feature type="coiled-coil region" evidence="1">
    <location>
        <begin position="208"/>
        <end position="235"/>
    </location>
</feature>
<reference evidence="5 6" key="1">
    <citation type="submission" date="2019-09" db="EMBL/GenBank/DDBJ databases">
        <title>NBRP : Genome information of microbial organism related human and environment.</title>
        <authorList>
            <person name="Hattori M."/>
            <person name="Oshima K."/>
            <person name="Inaba H."/>
            <person name="Suda W."/>
            <person name="Sakamoto M."/>
            <person name="Iino T."/>
            <person name="Kitahara M."/>
            <person name="Oshida Y."/>
            <person name="Iida T."/>
            <person name="Kudo T."/>
            <person name="Itoh T."/>
            <person name="Ohkuma M."/>
        </authorList>
    </citation>
    <scope>NUCLEOTIDE SEQUENCE [LARGE SCALE GENOMIC DNA]</scope>
    <source>
        <strain evidence="3 5">Hi-2</strain>
        <strain evidence="4 6">Mie-1</strain>
    </source>
</reference>
<evidence type="ECO:0000313" key="5">
    <source>
        <dbReference type="Proteomes" id="UP000322084"/>
    </source>
</evidence>
<dbReference type="InterPro" id="IPR052534">
    <property type="entry name" value="Extracell_DNA_Util/SecSys_Comp"/>
</dbReference>
<dbReference type="AlphaFoldDB" id="A0A5A7MKQ6"/>
<protein>
    <submittedName>
        <fullName evidence="3">Type II secretion system protein L</fullName>
    </submittedName>
</protein>
<dbReference type="Proteomes" id="UP000325187">
    <property type="component" value="Unassembled WGS sequence"/>
</dbReference>
<gene>
    <name evidence="3" type="primary">pefL</name>
    <name evidence="3" type="ORF">JCM17844_02390</name>
    <name evidence="4" type="ORF">JCM17845_07020</name>
</gene>
<comment type="caution">
    <text evidence="3">The sequence shown here is derived from an EMBL/GenBank/DDBJ whole genome shotgun (WGS) entry which is preliminary data.</text>
</comment>
<sequence>MAAELLLEIEGNLLSVVLVDGGDRRLLTQMPFDALTPTALGDVLHSALAQDPPHVDDVILKIPEHWVLTRRLRLPIAARESLREAVEYDLDRQTPFTPDQVYFGVMERNVDYRGGHIEVELDLVRRTDLEPLLASLKEVGYGPDQVLSPSGQSNILPQSEQPNPFAPWRRATGFLALAVVGLALLAAWFPMNRVTAAREDIAGDVRRARAEALAVDELRRELQDIEARQTQLLERRRSEPMVVGILADMTKALPEDAFLIEFSYEGREVTVTGYAQTASVVLTAIEDSPRFFQARFISPVTPDQRVGRERFSLAAVIEPMETGAGVASSQMDGAGEVSKTQSNPEPQGAVR</sequence>
<dbReference type="RefSeq" id="WP_149999271.1">
    <property type="nucleotide sequence ID" value="NZ_BKCL01000001.1"/>
</dbReference>
<evidence type="ECO:0000256" key="1">
    <source>
        <dbReference type="SAM" id="Coils"/>
    </source>
</evidence>
<feature type="region of interest" description="Disordered" evidence="2">
    <location>
        <begin position="324"/>
        <end position="351"/>
    </location>
</feature>
<evidence type="ECO:0000313" key="4">
    <source>
        <dbReference type="EMBL" id="GER00079.1"/>
    </source>
</evidence>
<keyword evidence="1" id="KW-0175">Coiled coil</keyword>
<dbReference type="Gene3D" id="3.30.420.380">
    <property type="match status" value="1"/>
</dbReference>
<evidence type="ECO:0000313" key="6">
    <source>
        <dbReference type="Proteomes" id="UP000325187"/>
    </source>
</evidence>
<name>A0A5A7MKQ6_9PROT</name>
<dbReference type="Pfam" id="PF05137">
    <property type="entry name" value="PilN"/>
    <property type="match status" value="1"/>
</dbReference>
<dbReference type="PANTHER" id="PTHR40278">
    <property type="entry name" value="DNA UTILIZATION PROTEIN HOFN"/>
    <property type="match status" value="1"/>
</dbReference>
<evidence type="ECO:0000313" key="3">
    <source>
        <dbReference type="EMBL" id="GEQ96602.1"/>
    </source>
</evidence>
<keyword evidence="6" id="KW-1185">Reference proteome</keyword>
<accession>A0A5A7MKQ6</accession>
<accession>A0A5A7MYK7</accession>
<dbReference type="EMBL" id="BKCL01000001">
    <property type="protein sequence ID" value="GEQ96602.1"/>
    <property type="molecule type" value="Genomic_DNA"/>
</dbReference>
<dbReference type="InterPro" id="IPR007813">
    <property type="entry name" value="PilN"/>
</dbReference>
<evidence type="ECO:0000256" key="2">
    <source>
        <dbReference type="SAM" id="MobiDB-lite"/>
    </source>
</evidence>
<dbReference type="SUPFAM" id="SSF53067">
    <property type="entry name" value="Actin-like ATPase domain"/>
    <property type="match status" value="1"/>
</dbReference>
<dbReference type="PANTHER" id="PTHR40278:SF1">
    <property type="entry name" value="DNA UTILIZATION PROTEIN HOFN"/>
    <property type="match status" value="1"/>
</dbReference>
<dbReference type="EMBL" id="BKCM01000003">
    <property type="protein sequence ID" value="GER00079.1"/>
    <property type="molecule type" value="Genomic_DNA"/>
</dbReference>
<dbReference type="InterPro" id="IPR043129">
    <property type="entry name" value="ATPase_NBD"/>
</dbReference>
<organism evidence="3 5">
    <name type="scientific">Iodidimonas gelatinilytica</name>
    <dbReference type="NCBI Taxonomy" id="1236966"/>
    <lineage>
        <taxon>Bacteria</taxon>
        <taxon>Pseudomonadati</taxon>
        <taxon>Pseudomonadota</taxon>
        <taxon>Alphaproteobacteria</taxon>
        <taxon>Iodidimonadales</taxon>
        <taxon>Iodidimonadaceae</taxon>
        <taxon>Iodidimonas</taxon>
    </lineage>
</organism>